<feature type="chain" id="PRO_5001646414" description="Cyanovirin-N domain-containing protein" evidence="1">
    <location>
        <begin position="20"/>
        <end position="134"/>
    </location>
</feature>
<reference evidence="3" key="1">
    <citation type="journal article" date="2014" name="Proc. Natl. Acad. Sci. U.S.A.">
        <title>Extensive sampling of basidiomycete genomes demonstrates inadequacy of the white-rot/brown-rot paradigm for wood decay fungi.</title>
        <authorList>
            <person name="Riley R."/>
            <person name="Salamov A.A."/>
            <person name="Brown D.W."/>
            <person name="Nagy L.G."/>
            <person name="Floudas D."/>
            <person name="Held B.W."/>
            <person name="Levasseur A."/>
            <person name="Lombard V."/>
            <person name="Morin E."/>
            <person name="Otillar R."/>
            <person name="Lindquist E.A."/>
            <person name="Sun H."/>
            <person name="LaButti K.M."/>
            <person name="Schmutz J."/>
            <person name="Jabbour D."/>
            <person name="Luo H."/>
            <person name="Baker S.E."/>
            <person name="Pisabarro A.G."/>
            <person name="Walton J.D."/>
            <person name="Blanchette R.A."/>
            <person name="Henrissat B."/>
            <person name="Martin F."/>
            <person name="Cullen D."/>
            <person name="Hibbett D.S."/>
            <person name="Grigoriev I.V."/>
        </authorList>
    </citation>
    <scope>NUCLEOTIDE SEQUENCE [LARGE SCALE GENOMIC DNA]</scope>
    <source>
        <strain evidence="3">CBS 339.88</strain>
    </source>
</reference>
<proteinExistence type="predicted"/>
<dbReference type="AlphaFoldDB" id="A0A067T3V3"/>
<gene>
    <name evidence="2" type="ORF">GALMADRAFT_1326777</name>
</gene>
<sequence length="134" mass="14694">MKLLCPLILLAANALCAFAALPIPLPPLNVPLDLVPDYFKLFKLCNNGGDNSYVGVLYQDGSYVTYNFGQCYPYELSDGTTLAKMAVFCKTSTCFNNPVLFLVSHCGGSAIGIRIARAELCHLFPFLFQSLSLW</sequence>
<dbReference type="EMBL" id="KL142376">
    <property type="protein sequence ID" value="KDR77816.1"/>
    <property type="molecule type" value="Genomic_DNA"/>
</dbReference>
<name>A0A067T3V3_GALM3</name>
<dbReference type="Proteomes" id="UP000027222">
    <property type="component" value="Unassembled WGS sequence"/>
</dbReference>
<evidence type="ECO:0000256" key="1">
    <source>
        <dbReference type="SAM" id="SignalP"/>
    </source>
</evidence>
<keyword evidence="3" id="KW-1185">Reference proteome</keyword>
<evidence type="ECO:0000313" key="3">
    <source>
        <dbReference type="Proteomes" id="UP000027222"/>
    </source>
</evidence>
<feature type="signal peptide" evidence="1">
    <location>
        <begin position="1"/>
        <end position="19"/>
    </location>
</feature>
<organism evidence="2 3">
    <name type="scientific">Galerina marginata (strain CBS 339.88)</name>
    <dbReference type="NCBI Taxonomy" id="685588"/>
    <lineage>
        <taxon>Eukaryota</taxon>
        <taxon>Fungi</taxon>
        <taxon>Dikarya</taxon>
        <taxon>Basidiomycota</taxon>
        <taxon>Agaricomycotina</taxon>
        <taxon>Agaricomycetes</taxon>
        <taxon>Agaricomycetidae</taxon>
        <taxon>Agaricales</taxon>
        <taxon>Agaricineae</taxon>
        <taxon>Strophariaceae</taxon>
        <taxon>Galerina</taxon>
    </lineage>
</organism>
<dbReference type="OrthoDB" id="3536723at2759"/>
<keyword evidence="1" id="KW-0732">Signal</keyword>
<protein>
    <recommendedName>
        <fullName evidence="4">Cyanovirin-N domain-containing protein</fullName>
    </recommendedName>
</protein>
<evidence type="ECO:0000313" key="2">
    <source>
        <dbReference type="EMBL" id="KDR77816.1"/>
    </source>
</evidence>
<accession>A0A067T3V3</accession>
<evidence type="ECO:0008006" key="4">
    <source>
        <dbReference type="Google" id="ProtNLM"/>
    </source>
</evidence>
<dbReference type="HOGENOM" id="CLU_1896355_0_0_1"/>